<keyword evidence="1" id="KW-1133">Transmembrane helix</keyword>
<feature type="transmembrane region" description="Helical" evidence="1">
    <location>
        <begin position="148"/>
        <end position="164"/>
    </location>
</feature>
<name>A0ABS2PZV0_9BACL</name>
<keyword evidence="3" id="KW-1185">Reference proteome</keyword>
<accession>A0ABS2PZV0</accession>
<feature type="transmembrane region" description="Helical" evidence="1">
    <location>
        <begin position="108"/>
        <end position="136"/>
    </location>
</feature>
<keyword evidence="1" id="KW-0812">Transmembrane</keyword>
<feature type="transmembrane region" description="Helical" evidence="1">
    <location>
        <begin position="171"/>
        <end position="191"/>
    </location>
</feature>
<reference evidence="2 3" key="1">
    <citation type="submission" date="2021-01" db="EMBL/GenBank/DDBJ databases">
        <title>Genomic Encyclopedia of Type Strains, Phase IV (KMG-IV): sequencing the most valuable type-strain genomes for metagenomic binning, comparative biology and taxonomic classification.</title>
        <authorList>
            <person name="Goeker M."/>
        </authorList>
    </citation>
    <scope>NUCLEOTIDE SEQUENCE [LARGE SCALE GENOMIC DNA]</scope>
    <source>
        <strain evidence="2 3">DSM 28236</strain>
    </source>
</reference>
<feature type="transmembrane region" description="Helical" evidence="1">
    <location>
        <begin position="25"/>
        <end position="44"/>
    </location>
</feature>
<evidence type="ECO:0000256" key="1">
    <source>
        <dbReference type="SAM" id="Phobius"/>
    </source>
</evidence>
<gene>
    <name evidence="2" type="ORF">JOD45_001702</name>
</gene>
<organism evidence="2 3">
    <name type="scientific">Scopulibacillus daqui</name>
    <dbReference type="NCBI Taxonomy" id="1469162"/>
    <lineage>
        <taxon>Bacteria</taxon>
        <taxon>Bacillati</taxon>
        <taxon>Bacillota</taxon>
        <taxon>Bacilli</taxon>
        <taxon>Bacillales</taxon>
        <taxon>Sporolactobacillaceae</taxon>
        <taxon>Scopulibacillus</taxon>
    </lineage>
</organism>
<feature type="transmembrane region" description="Helical" evidence="1">
    <location>
        <begin position="217"/>
        <end position="238"/>
    </location>
</feature>
<evidence type="ECO:0000313" key="2">
    <source>
        <dbReference type="EMBL" id="MBM7645491.1"/>
    </source>
</evidence>
<proteinExistence type="predicted"/>
<comment type="caution">
    <text evidence="2">The sequence shown here is derived from an EMBL/GenBank/DDBJ whole genome shotgun (WGS) entry which is preliminary data.</text>
</comment>
<dbReference type="Proteomes" id="UP000808914">
    <property type="component" value="Unassembled WGS sequence"/>
</dbReference>
<dbReference type="EMBL" id="JAFBER010000009">
    <property type="protein sequence ID" value="MBM7645491.1"/>
    <property type="molecule type" value="Genomic_DNA"/>
</dbReference>
<protein>
    <submittedName>
        <fullName evidence="2">Membrane protein</fullName>
    </submittedName>
</protein>
<keyword evidence="1" id="KW-0472">Membrane</keyword>
<evidence type="ECO:0000313" key="3">
    <source>
        <dbReference type="Proteomes" id="UP000808914"/>
    </source>
</evidence>
<feature type="transmembrane region" description="Helical" evidence="1">
    <location>
        <begin position="64"/>
        <end position="87"/>
    </location>
</feature>
<sequence length="244" mass="28447">MSFWAGDRMYLYDICNIWRKLKRHWFIWLFAIACLELLNILVMKGQTKISINTLWQASMGKGNFVFPFPFAFIFSYLLFMNGIYLYGEQRINAASIIMIRGSSRTKRFLSKALFSLNLSWIYVLLLLTVIHVFVFLSGGAFNYSYDTLYSFFTVLFVFILLSILQGCLILVLNSVLAFIILFTMISISIFYKNMYLPGYYLMADHIHLVKGQTLKQAPFFMISLLFISLSVILSLQYVKKKDIL</sequence>